<evidence type="ECO:0000313" key="4">
    <source>
        <dbReference type="RefSeq" id="XP_032807133.1"/>
    </source>
</evidence>
<dbReference type="Pfam" id="PF14722">
    <property type="entry name" value="KRAP_IP3R_bind"/>
    <property type="match status" value="1"/>
</dbReference>
<feature type="region of interest" description="Disordered" evidence="1">
    <location>
        <begin position="1"/>
        <end position="91"/>
    </location>
</feature>
<dbReference type="KEGG" id="pmrn:116940898"/>
<proteinExistence type="predicted"/>
<feature type="compositionally biased region" description="Pro residues" evidence="1">
    <location>
        <begin position="511"/>
        <end position="520"/>
    </location>
</feature>
<dbReference type="Proteomes" id="UP001318040">
    <property type="component" value="Chromosome 10"/>
</dbReference>
<evidence type="ECO:0000256" key="1">
    <source>
        <dbReference type="SAM" id="MobiDB-lite"/>
    </source>
</evidence>
<protein>
    <submittedName>
        <fullName evidence="4">Uncharacterized protein LOC116940898</fullName>
    </submittedName>
</protein>
<sequence length="533" mass="58494">MQKTGEMSVHHDSAAASSSRRNRWHVSRSSWQGRALDSEAVPIVSGEDRVRAGAAAWPQEASRGHQAERTSGRRKHDGTEHNGSENRYPSRHTKFSTKDWLVELLNLGREDAEETLLCLGFGDEDPDSVARVPERFLQAPSRAQGISADLLQQTLARRNEQDHLIILDRFKHAHKLPAHFLTMSLAEWDAGAGNPASREFLLEPMPGSTQSRASPCQKVDCGDNVANQRRCGRHSGRAWLIRQLRRSVSWQSVVEEPTVPSHNVNQSWCHSLDVWADVESPESSPTEQGVFQKTGHNECLSKATSEQNLYRTTLNSYTKRDDVQKYVNAQELPESDGFVRQKCVVMSVGRPFHKKSKDYSNDGMEDFEELSRDENACLTDKRAVPLVPPRIQTSLVPPKEAAWRCRDGNGDGGCHTDERGPAGAPHGADDANSGGASCPGGHLPQSLQPDDACRKDSFEMDEVRSEDGEGMHGACVDGSSGAEADLVRTSSVQSDSSGYSEEPAGDQTPALPLPPPPPPSADVTDSAETWILE</sequence>
<feature type="compositionally biased region" description="Basic and acidic residues" evidence="1">
    <location>
        <begin position="62"/>
        <end position="84"/>
    </location>
</feature>
<evidence type="ECO:0000313" key="3">
    <source>
        <dbReference type="Proteomes" id="UP001318040"/>
    </source>
</evidence>
<name>A0AAJ7SWW4_PETMA</name>
<organism evidence="3 4">
    <name type="scientific">Petromyzon marinus</name>
    <name type="common">Sea lamprey</name>
    <dbReference type="NCBI Taxonomy" id="7757"/>
    <lineage>
        <taxon>Eukaryota</taxon>
        <taxon>Metazoa</taxon>
        <taxon>Chordata</taxon>
        <taxon>Craniata</taxon>
        <taxon>Vertebrata</taxon>
        <taxon>Cyclostomata</taxon>
        <taxon>Hyperoartia</taxon>
        <taxon>Petromyzontiformes</taxon>
        <taxon>Petromyzontidae</taxon>
        <taxon>Petromyzon</taxon>
    </lineage>
</organism>
<dbReference type="InterPro" id="IPR043444">
    <property type="entry name" value="TESPA1-like"/>
</dbReference>
<keyword evidence="3" id="KW-1185">Reference proteome</keyword>
<accession>A0AAJ7SWW4</accession>
<feature type="domain" description="ITPR-interacting" evidence="2">
    <location>
        <begin position="87"/>
        <end position="252"/>
    </location>
</feature>
<dbReference type="PANTHER" id="PTHR17469:SF15">
    <property type="entry name" value="ITPR-INTERACTING DOMAIN-CONTAINING PROTEIN"/>
    <property type="match status" value="1"/>
</dbReference>
<feature type="region of interest" description="Disordered" evidence="1">
    <location>
        <begin position="412"/>
        <end position="533"/>
    </location>
</feature>
<feature type="compositionally biased region" description="Basic and acidic residues" evidence="1">
    <location>
        <begin position="451"/>
        <end position="470"/>
    </location>
</feature>
<evidence type="ECO:0000259" key="2">
    <source>
        <dbReference type="SMART" id="SM01257"/>
    </source>
</evidence>
<gene>
    <name evidence="4" type="primary">LOC116940898</name>
</gene>
<dbReference type="RefSeq" id="XP_032807133.1">
    <property type="nucleotide sequence ID" value="XM_032951242.1"/>
</dbReference>
<dbReference type="AlphaFoldDB" id="A0AAJ7SWW4"/>
<feature type="compositionally biased region" description="Polar residues" evidence="1">
    <location>
        <begin position="488"/>
        <end position="499"/>
    </location>
</feature>
<dbReference type="GO" id="GO:0005102">
    <property type="term" value="F:signaling receptor binding"/>
    <property type="evidence" value="ECO:0007669"/>
    <property type="project" value="InterPro"/>
</dbReference>
<dbReference type="InterPro" id="IPR029325">
    <property type="entry name" value="ITPR-bd"/>
</dbReference>
<dbReference type="SMART" id="SM01257">
    <property type="entry name" value="KRAP_IP3R_bind"/>
    <property type="match status" value="1"/>
</dbReference>
<dbReference type="PANTHER" id="PTHR17469">
    <property type="entry name" value="SPERM SPECIFIC ANTIGEN 2-RELATED"/>
    <property type="match status" value="1"/>
</dbReference>
<reference evidence="4" key="1">
    <citation type="submission" date="2025-08" db="UniProtKB">
        <authorList>
            <consortium name="RefSeq"/>
        </authorList>
    </citation>
    <scope>IDENTIFICATION</scope>
    <source>
        <tissue evidence="4">Sperm</tissue>
    </source>
</reference>